<evidence type="ECO:0000256" key="6">
    <source>
        <dbReference type="ARBA" id="ARBA00023015"/>
    </source>
</evidence>
<evidence type="ECO:0000256" key="4">
    <source>
        <dbReference type="ARBA" id="ARBA00022771"/>
    </source>
</evidence>
<dbReference type="InterPro" id="IPR033599">
    <property type="entry name" value="TAF1B/Rrn7"/>
</dbReference>
<organism evidence="13 14">
    <name type="scientific">Lasiodiplodia hormozganensis</name>
    <dbReference type="NCBI Taxonomy" id="869390"/>
    <lineage>
        <taxon>Eukaryota</taxon>
        <taxon>Fungi</taxon>
        <taxon>Dikarya</taxon>
        <taxon>Ascomycota</taxon>
        <taxon>Pezizomycotina</taxon>
        <taxon>Dothideomycetes</taxon>
        <taxon>Dothideomycetes incertae sedis</taxon>
        <taxon>Botryosphaeriales</taxon>
        <taxon>Botryosphaeriaceae</taxon>
        <taxon>Lasiodiplodia</taxon>
    </lineage>
</organism>
<feature type="domain" description="Rrn7/TAF1B N-terminal cyclin" evidence="11">
    <location>
        <begin position="62"/>
        <end position="139"/>
    </location>
</feature>
<dbReference type="PANTHER" id="PTHR31576:SF2">
    <property type="entry name" value="TATA BOX-BINDING PROTEIN-ASSOCIATED FACTOR RNA POLYMERASE I SUBUNIT B"/>
    <property type="match status" value="1"/>
</dbReference>
<keyword evidence="7" id="KW-0238">DNA-binding</keyword>
<dbReference type="PANTHER" id="PTHR31576">
    <property type="entry name" value="TATA BOX-BINDING PROTEIN-ASSOCIATED FACTOR RNA POLYMERASE I SUBUNIT B"/>
    <property type="match status" value="1"/>
</dbReference>
<evidence type="ECO:0000259" key="11">
    <source>
        <dbReference type="Pfam" id="PF20644"/>
    </source>
</evidence>
<evidence type="ECO:0000256" key="3">
    <source>
        <dbReference type="ARBA" id="ARBA00022723"/>
    </source>
</evidence>
<feature type="region of interest" description="Disordered" evidence="10">
    <location>
        <begin position="394"/>
        <end position="422"/>
    </location>
</feature>
<proteinExistence type="inferred from homology"/>
<dbReference type="Pfam" id="PF20645">
    <property type="entry name" value="Rrn7_cyclin_C"/>
    <property type="match status" value="1"/>
</dbReference>
<dbReference type="Pfam" id="PF20644">
    <property type="entry name" value="Rrn7_cyclin_N"/>
    <property type="match status" value="1"/>
</dbReference>
<comment type="subcellular location">
    <subcellularLocation>
        <location evidence="1">Nucleus</location>
        <location evidence="1">Nucleolus</location>
    </subcellularLocation>
</comment>
<comment type="caution">
    <text evidence="13">The sequence shown here is derived from an EMBL/GenBank/DDBJ whole genome shotgun (WGS) entry which is preliminary data.</text>
</comment>
<dbReference type="GO" id="GO:0070860">
    <property type="term" value="C:RNA polymerase I core factor complex"/>
    <property type="evidence" value="ECO:0007669"/>
    <property type="project" value="InterPro"/>
</dbReference>
<evidence type="ECO:0000256" key="2">
    <source>
        <dbReference type="ARBA" id="ARBA00006899"/>
    </source>
</evidence>
<dbReference type="AlphaFoldDB" id="A0AA39Z3B6"/>
<dbReference type="GO" id="GO:0001164">
    <property type="term" value="F:RNA polymerase I core promoter sequence-specific DNA binding"/>
    <property type="evidence" value="ECO:0007669"/>
    <property type="project" value="InterPro"/>
</dbReference>
<keyword evidence="9" id="KW-0539">Nucleus</keyword>
<evidence type="ECO:0000313" key="13">
    <source>
        <dbReference type="EMBL" id="KAK0663191.1"/>
    </source>
</evidence>
<keyword evidence="4" id="KW-0863">Zinc-finger</keyword>
<evidence type="ECO:0000256" key="7">
    <source>
        <dbReference type="ARBA" id="ARBA00023125"/>
    </source>
</evidence>
<keyword evidence="8" id="KW-0804">Transcription</keyword>
<keyword evidence="5" id="KW-0862">Zinc</keyword>
<evidence type="ECO:0000313" key="14">
    <source>
        <dbReference type="Proteomes" id="UP001175001"/>
    </source>
</evidence>
<evidence type="ECO:0000259" key="12">
    <source>
        <dbReference type="Pfam" id="PF20645"/>
    </source>
</evidence>
<dbReference type="GO" id="GO:0008270">
    <property type="term" value="F:zinc ion binding"/>
    <property type="evidence" value="ECO:0007669"/>
    <property type="project" value="UniProtKB-KW"/>
</dbReference>
<evidence type="ECO:0000256" key="10">
    <source>
        <dbReference type="SAM" id="MobiDB-lite"/>
    </source>
</evidence>
<evidence type="ECO:0000256" key="1">
    <source>
        <dbReference type="ARBA" id="ARBA00004604"/>
    </source>
</evidence>
<evidence type="ECO:0000256" key="5">
    <source>
        <dbReference type="ARBA" id="ARBA00022833"/>
    </source>
</evidence>
<dbReference type="InterPro" id="IPR048538">
    <property type="entry name" value="Rrn7_cyclin_C"/>
</dbReference>
<evidence type="ECO:0000256" key="9">
    <source>
        <dbReference type="ARBA" id="ARBA00023242"/>
    </source>
</evidence>
<gene>
    <name evidence="13" type="ORF">DIS24_g1241</name>
</gene>
<reference evidence="13" key="1">
    <citation type="submission" date="2023-06" db="EMBL/GenBank/DDBJ databases">
        <title>Multi-omics analyses reveal the molecular pathogenesis toolkit of Lasiodiplodia hormozganensis, a cross-kingdom pathogen.</title>
        <authorList>
            <person name="Felix C."/>
            <person name="Meneses R."/>
            <person name="Goncalves M.F.M."/>
            <person name="Tilleman L."/>
            <person name="Duarte A.S."/>
            <person name="Jorrin-Novo J.V."/>
            <person name="Van De Peer Y."/>
            <person name="Deforce D."/>
            <person name="Van Nieuwerburgh F."/>
            <person name="Esteves A.C."/>
            <person name="Alves A."/>
        </authorList>
    </citation>
    <scope>NUCLEOTIDE SEQUENCE</scope>
    <source>
        <strain evidence="13">CBS 339.90</strain>
    </source>
</reference>
<feature type="region of interest" description="Disordered" evidence="10">
    <location>
        <begin position="1"/>
        <end position="23"/>
    </location>
</feature>
<dbReference type="InterPro" id="IPR048540">
    <property type="entry name" value="Rrn7_cyclin_N"/>
</dbReference>
<feature type="domain" description="Rrn7/TAF1B C-terminal cyclin" evidence="12">
    <location>
        <begin position="200"/>
        <end position="357"/>
    </location>
</feature>
<dbReference type="GO" id="GO:0042790">
    <property type="term" value="P:nucleolar large rRNA transcription by RNA polymerase I"/>
    <property type="evidence" value="ECO:0007669"/>
    <property type="project" value="TreeGrafter"/>
</dbReference>
<keyword evidence="3" id="KW-0479">Metal-binding</keyword>
<evidence type="ECO:0000256" key="8">
    <source>
        <dbReference type="ARBA" id="ARBA00023163"/>
    </source>
</evidence>
<sequence>MGTTGKAHKSDEEDRNAWTQDDDAWNAFGKRTKIRRPQEDEDDGENAYLEGEAAFQRYIECLQWLLCTQARWLVHEKGMPADLEVVIRDLWHIRLRTLSWTQNRDNTTPIRALDTLVLCYFGLVILQLPTSLHDLHSWLSFAPSSLQPAPAPAAPSSTTTTTNPSNKIDHLLYYIARDRAPPYLLHRLPGPYLNALMPALLTPARLQTGIHTLARLFRVDLGVCFPPLNFAPLAYRAYIDALALPLEALPVVEKLARGAAVAWTFGSSEGKGGRDGGSISSKTKKVDARCWLPEAQLAALVVLAMETLCPLHVVEAEEVEVEGLAAAAAARTNKKKVPAFEWDGWVRERERAAAVAEQGAATANAVGRANGGGDDDGDEYLSAAEKMLQGHDADDLEQLPKAPKSLGEADGAHTDEDDDEGEADMLEGNERIFYEVVAKQAVMPVSLLVKTVRLVETRLEESAKRIKEVKKRSGRVR</sequence>
<comment type="similarity">
    <text evidence="2">Belongs to the RRN7/TAF1B family.</text>
</comment>
<dbReference type="EMBL" id="JAUJDW010000004">
    <property type="protein sequence ID" value="KAK0663191.1"/>
    <property type="molecule type" value="Genomic_DNA"/>
</dbReference>
<keyword evidence="6" id="KW-0805">Transcription regulation</keyword>
<keyword evidence="14" id="KW-1185">Reference proteome</keyword>
<dbReference type="Proteomes" id="UP001175001">
    <property type="component" value="Unassembled WGS sequence"/>
</dbReference>
<accession>A0AA39Z3B6</accession>
<protein>
    <submittedName>
        <fullName evidence="13">Uncharacterized protein</fullName>
    </submittedName>
</protein>
<name>A0AA39Z3B6_9PEZI</name>